<dbReference type="VEuPathDB" id="VectorBase:AARA014065"/>
<protein>
    <submittedName>
        <fullName evidence="1">Uncharacterized protein</fullName>
    </submittedName>
</protein>
<proteinExistence type="predicted"/>
<keyword evidence="2" id="KW-1185">Reference proteome</keyword>
<dbReference type="EMBL" id="APCN01007996">
    <property type="status" value="NOT_ANNOTATED_CDS"/>
    <property type="molecule type" value="Genomic_DNA"/>
</dbReference>
<sequence>MKGRTRREGRQDGYVCIPVFGSVNCVGMYICMCEYESEIKSISMCRMDK</sequence>
<organism evidence="1 2">
    <name type="scientific">Anopheles arabiensis</name>
    <name type="common">Mosquito</name>
    <dbReference type="NCBI Taxonomy" id="7173"/>
    <lineage>
        <taxon>Eukaryota</taxon>
        <taxon>Metazoa</taxon>
        <taxon>Ecdysozoa</taxon>
        <taxon>Arthropoda</taxon>
        <taxon>Hexapoda</taxon>
        <taxon>Insecta</taxon>
        <taxon>Pterygota</taxon>
        <taxon>Neoptera</taxon>
        <taxon>Endopterygota</taxon>
        <taxon>Diptera</taxon>
        <taxon>Nematocera</taxon>
        <taxon>Culicoidea</taxon>
        <taxon>Culicidae</taxon>
        <taxon>Anophelinae</taxon>
        <taxon>Anopheles</taxon>
    </lineage>
</organism>
<evidence type="ECO:0000313" key="2">
    <source>
        <dbReference type="Proteomes" id="UP000075840"/>
    </source>
</evidence>
<dbReference type="AlphaFoldDB" id="A0A182IEZ0"/>
<evidence type="ECO:0000313" key="1">
    <source>
        <dbReference type="EnsemblMetazoa" id="AARA014065-PA"/>
    </source>
</evidence>
<dbReference type="Proteomes" id="UP000075840">
    <property type="component" value="Unassembled WGS sequence"/>
</dbReference>
<name>A0A182IEZ0_ANOAR</name>
<dbReference type="EnsemblMetazoa" id="AARA014065-RA">
    <property type="protein sequence ID" value="AARA014065-PA"/>
    <property type="gene ID" value="AARA014065"/>
</dbReference>
<reference evidence="1" key="1">
    <citation type="submission" date="2022-08" db="UniProtKB">
        <authorList>
            <consortium name="EnsemblMetazoa"/>
        </authorList>
    </citation>
    <scope>IDENTIFICATION</scope>
    <source>
        <strain evidence="1">Dongola</strain>
    </source>
</reference>
<accession>A0A182IEZ0</accession>